<evidence type="ECO:0000313" key="2">
    <source>
        <dbReference type="Proteomes" id="UP001501469"/>
    </source>
</evidence>
<proteinExistence type="predicted"/>
<keyword evidence="2" id="KW-1185">Reference proteome</keyword>
<comment type="caution">
    <text evidence="1">The sequence shown here is derived from an EMBL/GenBank/DDBJ whole genome shotgun (WGS) entry which is preliminary data.</text>
</comment>
<organism evidence="1 2">
    <name type="scientific">Hymenobacter glaciei</name>
    <dbReference type="NCBI Taxonomy" id="877209"/>
    <lineage>
        <taxon>Bacteria</taxon>
        <taxon>Pseudomonadati</taxon>
        <taxon>Bacteroidota</taxon>
        <taxon>Cytophagia</taxon>
        <taxon>Cytophagales</taxon>
        <taxon>Hymenobacteraceae</taxon>
        <taxon>Hymenobacter</taxon>
    </lineage>
</organism>
<dbReference type="RefSeq" id="WP_345049841.1">
    <property type="nucleotide sequence ID" value="NZ_BAABDK010000001.1"/>
</dbReference>
<reference evidence="2" key="1">
    <citation type="journal article" date="2019" name="Int. J. Syst. Evol. Microbiol.">
        <title>The Global Catalogue of Microorganisms (GCM) 10K type strain sequencing project: providing services to taxonomists for standard genome sequencing and annotation.</title>
        <authorList>
            <consortium name="The Broad Institute Genomics Platform"/>
            <consortium name="The Broad Institute Genome Sequencing Center for Infectious Disease"/>
            <person name="Wu L."/>
            <person name="Ma J."/>
        </authorList>
    </citation>
    <scope>NUCLEOTIDE SEQUENCE [LARGE SCALE GENOMIC DNA]</scope>
    <source>
        <strain evidence="2">JCM 17225</strain>
    </source>
</reference>
<name>A0ABP7TBP6_9BACT</name>
<sequence length="159" mass="17729">MVILLDIDGVLVTTPSWRKVELLADGFMKFNEKAASNLAHILKQTNASIVLTTTHRITYSVDEWIVLLKTRGIHSPTISKINNVESIAEMADRATEISIWVAKKGFTERFVIIDDDLSINGLPPEIKKRCVLTKPMIGLDTEATENALAILMHSQKSDK</sequence>
<dbReference type="Pfam" id="PF18143">
    <property type="entry name" value="HAD_SAK_2"/>
    <property type="match status" value="1"/>
</dbReference>
<dbReference type="EMBL" id="BAABDK010000001">
    <property type="protein sequence ID" value="GAA4023954.1"/>
    <property type="molecule type" value="Genomic_DNA"/>
</dbReference>
<evidence type="ECO:0000313" key="1">
    <source>
        <dbReference type="EMBL" id="GAA4023954.1"/>
    </source>
</evidence>
<dbReference type="Proteomes" id="UP001501469">
    <property type="component" value="Unassembled WGS sequence"/>
</dbReference>
<evidence type="ECO:0008006" key="3">
    <source>
        <dbReference type="Google" id="ProtNLM"/>
    </source>
</evidence>
<accession>A0ABP7TBP6</accession>
<gene>
    <name evidence="1" type="ORF">GCM10022409_04810</name>
</gene>
<protein>
    <recommendedName>
        <fullName evidence="3">FCP1 homology domain-containing protein</fullName>
    </recommendedName>
</protein>